<feature type="transmembrane region" description="Helical" evidence="5">
    <location>
        <begin position="226"/>
        <end position="246"/>
    </location>
</feature>
<evidence type="ECO:0008006" key="8">
    <source>
        <dbReference type="Google" id="ProtNLM"/>
    </source>
</evidence>
<feature type="transmembrane region" description="Helical" evidence="5">
    <location>
        <begin position="138"/>
        <end position="154"/>
    </location>
</feature>
<feature type="transmembrane region" description="Helical" evidence="5">
    <location>
        <begin position="22"/>
        <end position="40"/>
    </location>
</feature>
<accession>A0A1F4YGH9</accession>
<evidence type="ECO:0000256" key="4">
    <source>
        <dbReference type="ARBA" id="ARBA00023136"/>
    </source>
</evidence>
<feature type="transmembrane region" description="Helical" evidence="5">
    <location>
        <begin position="87"/>
        <end position="105"/>
    </location>
</feature>
<evidence type="ECO:0000313" key="6">
    <source>
        <dbReference type="EMBL" id="OGC93095.1"/>
    </source>
</evidence>
<gene>
    <name evidence="6" type="ORF">A2876_00920</name>
</gene>
<evidence type="ECO:0000256" key="1">
    <source>
        <dbReference type="ARBA" id="ARBA00004141"/>
    </source>
</evidence>
<dbReference type="CDD" id="cd13963">
    <property type="entry name" value="PT_UbiA_2"/>
    <property type="match status" value="1"/>
</dbReference>
<keyword evidence="4 5" id="KW-0472">Membrane</keyword>
<proteinExistence type="predicted"/>
<evidence type="ECO:0000256" key="5">
    <source>
        <dbReference type="SAM" id="Phobius"/>
    </source>
</evidence>
<dbReference type="GO" id="GO:0016020">
    <property type="term" value="C:membrane"/>
    <property type="evidence" value="ECO:0007669"/>
    <property type="project" value="UniProtKB-SubCell"/>
</dbReference>
<dbReference type="Pfam" id="PF01040">
    <property type="entry name" value="UbiA"/>
    <property type="match status" value="1"/>
</dbReference>
<feature type="transmembrane region" description="Helical" evidence="5">
    <location>
        <begin position="266"/>
        <end position="286"/>
    </location>
</feature>
<protein>
    <recommendedName>
        <fullName evidence="8">Phosphoribose diphosphate--decaprenyl-phosphate phosphoribosyltransferase</fullName>
    </recommendedName>
</protein>
<evidence type="ECO:0000256" key="3">
    <source>
        <dbReference type="ARBA" id="ARBA00022989"/>
    </source>
</evidence>
<comment type="subcellular location">
    <subcellularLocation>
        <location evidence="1">Membrane</location>
        <topology evidence="1">Multi-pass membrane protein</topology>
    </subcellularLocation>
</comment>
<organism evidence="6 7">
    <name type="scientific">Candidatus Amesbacteria bacterium RIFCSPHIGHO2_01_FULL_48_32b</name>
    <dbReference type="NCBI Taxonomy" id="1797253"/>
    <lineage>
        <taxon>Bacteria</taxon>
        <taxon>Candidatus Amesiibacteriota</taxon>
    </lineage>
</organism>
<dbReference type="Gene3D" id="1.10.357.140">
    <property type="entry name" value="UbiA prenyltransferase"/>
    <property type="match status" value="1"/>
</dbReference>
<feature type="transmembrane region" description="Helical" evidence="5">
    <location>
        <begin position="112"/>
        <end position="132"/>
    </location>
</feature>
<sequence length="288" mass="32571">MFSGNIYSVQTWWTNFGRVTEAIGAFTVLASAIYFLNDIIDIEADQAHPFKKRRPIASGKIPLWLAWTIFTGGSLVGLGWAKSISGLYFWAVLGYWLMQILYSLWLKNVEVVDVLVIAFGFFLRVFAGALVIDGHLSIWFLLCVISVSVFLAVGKRRAEMAILTEQGAALHRKVMGKYTVNILDAYLAMFATAAFLSWALYTFNFYEQADWQSVPLTLAQTSRTLTINKWLMATIPVVIFGIMRYIRIIYDGARAETPERVILSDFPLLVSVATWGFMVVTVLYWLPK</sequence>
<dbReference type="GO" id="GO:0016765">
    <property type="term" value="F:transferase activity, transferring alkyl or aryl (other than methyl) groups"/>
    <property type="evidence" value="ECO:0007669"/>
    <property type="project" value="InterPro"/>
</dbReference>
<keyword evidence="3 5" id="KW-1133">Transmembrane helix</keyword>
<reference evidence="6 7" key="1">
    <citation type="journal article" date="2016" name="Nat. Commun.">
        <title>Thousands of microbial genomes shed light on interconnected biogeochemical processes in an aquifer system.</title>
        <authorList>
            <person name="Anantharaman K."/>
            <person name="Brown C.T."/>
            <person name="Hug L.A."/>
            <person name="Sharon I."/>
            <person name="Castelle C.J."/>
            <person name="Probst A.J."/>
            <person name="Thomas B.C."/>
            <person name="Singh A."/>
            <person name="Wilkins M.J."/>
            <person name="Karaoz U."/>
            <person name="Brodie E.L."/>
            <person name="Williams K.H."/>
            <person name="Hubbard S.S."/>
            <person name="Banfield J.F."/>
        </authorList>
    </citation>
    <scope>NUCLEOTIDE SEQUENCE [LARGE SCALE GENOMIC DNA]</scope>
</reference>
<dbReference type="EMBL" id="MEXH01000002">
    <property type="protein sequence ID" value="OGC93095.1"/>
    <property type="molecule type" value="Genomic_DNA"/>
</dbReference>
<evidence type="ECO:0000313" key="7">
    <source>
        <dbReference type="Proteomes" id="UP000178176"/>
    </source>
</evidence>
<name>A0A1F4YGH9_9BACT</name>
<dbReference type="AlphaFoldDB" id="A0A1F4YGH9"/>
<evidence type="ECO:0000256" key="2">
    <source>
        <dbReference type="ARBA" id="ARBA00022692"/>
    </source>
</evidence>
<comment type="caution">
    <text evidence="6">The sequence shown here is derived from an EMBL/GenBank/DDBJ whole genome shotgun (WGS) entry which is preliminary data.</text>
</comment>
<dbReference type="InterPro" id="IPR000537">
    <property type="entry name" value="UbiA_prenyltransferase"/>
</dbReference>
<feature type="transmembrane region" description="Helical" evidence="5">
    <location>
        <begin position="182"/>
        <end position="206"/>
    </location>
</feature>
<dbReference type="InterPro" id="IPR044878">
    <property type="entry name" value="UbiA_sf"/>
</dbReference>
<feature type="transmembrane region" description="Helical" evidence="5">
    <location>
        <begin position="61"/>
        <end position="81"/>
    </location>
</feature>
<keyword evidence="2 5" id="KW-0812">Transmembrane</keyword>
<dbReference type="Proteomes" id="UP000178176">
    <property type="component" value="Unassembled WGS sequence"/>
</dbReference>